<protein>
    <submittedName>
        <fullName evidence="2">Uncharacterized protein</fullName>
    </submittedName>
</protein>
<dbReference type="KEGG" id="ure:UREG_01149"/>
<dbReference type="EMBL" id="CH476615">
    <property type="protein sequence ID" value="EEP76300.1"/>
    <property type="molecule type" value="Genomic_DNA"/>
</dbReference>
<dbReference type="Proteomes" id="UP000002058">
    <property type="component" value="Unassembled WGS sequence"/>
</dbReference>
<dbReference type="HOGENOM" id="CLU_918875_0_0_1"/>
<dbReference type="OrthoDB" id="5387413at2759"/>
<dbReference type="VEuPathDB" id="FungiDB:UREG_01149"/>
<evidence type="ECO:0000313" key="3">
    <source>
        <dbReference type="Proteomes" id="UP000002058"/>
    </source>
</evidence>
<evidence type="ECO:0000313" key="2">
    <source>
        <dbReference type="EMBL" id="EEP76300.1"/>
    </source>
</evidence>
<dbReference type="eggNOG" id="ENOG502SZUX">
    <property type="taxonomic scope" value="Eukaryota"/>
</dbReference>
<name>C4JGF8_UNCRE</name>
<organism evidence="2 3">
    <name type="scientific">Uncinocarpus reesii (strain UAMH 1704)</name>
    <dbReference type="NCBI Taxonomy" id="336963"/>
    <lineage>
        <taxon>Eukaryota</taxon>
        <taxon>Fungi</taxon>
        <taxon>Dikarya</taxon>
        <taxon>Ascomycota</taxon>
        <taxon>Pezizomycotina</taxon>
        <taxon>Eurotiomycetes</taxon>
        <taxon>Eurotiomycetidae</taxon>
        <taxon>Onygenales</taxon>
        <taxon>Onygenaceae</taxon>
        <taxon>Uncinocarpus</taxon>
    </lineage>
</organism>
<feature type="region of interest" description="Disordered" evidence="1">
    <location>
        <begin position="281"/>
        <end position="303"/>
    </location>
</feature>
<sequence>MSPWPEAKGSAEQIPLFELLFLNTMMNGLVEKHISLNVAARQAKPVAQPYDGWMPDGEKRTQQPSNTSAFQEAQISLAPRNKLLPFDNSFGSQELPSALRRSLRRLGLRHLLSMPSILSQPAPQSKAVTGRPPLDDELYVMERYASHAVHCAPCAHPYTTIRRGQSLCSRGARHVTNMAQYIYSRDGKAYSVATKDRGQAQEIAIPSRFAVIAELMRAFEYGLKVKKAQAVVIHDKRNDTQELPSTPVQLSAPKTPAIYTPKPATGIVSNTQLVRQNQDLQEIGEPEKRYNSPRIKTPGQYLR</sequence>
<reference evidence="3" key="1">
    <citation type="journal article" date="2009" name="Genome Res.">
        <title>Comparative genomic analyses of the human fungal pathogens Coccidioides and their relatives.</title>
        <authorList>
            <person name="Sharpton T.J."/>
            <person name="Stajich J.E."/>
            <person name="Rounsley S.D."/>
            <person name="Gardner M.J."/>
            <person name="Wortman J.R."/>
            <person name="Jordar V.S."/>
            <person name="Maiti R."/>
            <person name="Kodira C.D."/>
            <person name="Neafsey D.E."/>
            <person name="Zeng Q."/>
            <person name="Hung C.-Y."/>
            <person name="McMahan C."/>
            <person name="Muszewska A."/>
            <person name="Grynberg M."/>
            <person name="Mandel M.A."/>
            <person name="Kellner E.M."/>
            <person name="Barker B.M."/>
            <person name="Galgiani J.N."/>
            <person name="Orbach M.J."/>
            <person name="Kirkland T.N."/>
            <person name="Cole G.T."/>
            <person name="Henn M.R."/>
            <person name="Birren B.W."/>
            <person name="Taylor J.W."/>
        </authorList>
    </citation>
    <scope>NUCLEOTIDE SEQUENCE [LARGE SCALE GENOMIC DNA]</scope>
    <source>
        <strain evidence="3">UAMH 1704</strain>
    </source>
</reference>
<keyword evidence="3" id="KW-1185">Reference proteome</keyword>
<accession>C4JGF8</accession>
<proteinExistence type="predicted"/>
<dbReference type="InParanoid" id="C4JGF8"/>
<gene>
    <name evidence="2" type="ORF">UREG_01149</name>
</gene>
<dbReference type="AlphaFoldDB" id="C4JGF8"/>
<dbReference type="GeneID" id="8440401"/>
<evidence type="ECO:0000256" key="1">
    <source>
        <dbReference type="SAM" id="MobiDB-lite"/>
    </source>
</evidence>
<dbReference type="RefSeq" id="XP_002541633.1">
    <property type="nucleotide sequence ID" value="XM_002541587.1"/>
</dbReference>